<keyword evidence="3" id="KW-1185">Reference proteome</keyword>
<dbReference type="OrthoDB" id="3797593at2759"/>
<evidence type="ECO:0000313" key="3">
    <source>
        <dbReference type="Proteomes" id="UP000800096"/>
    </source>
</evidence>
<evidence type="ECO:0000313" key="2">
    <source>
        <dbReference type="EMBL" id="KAF1920784.1"/>
    </source>
</evidence>
<reference evidence="2" key="1">
    <citation type="journal article" date="2020" name="Stud. Mycol.">
        <title>101 Dothideomycetes genomes: a test case for predicting lifestyles and emergence of pathogens.</title>
        <authorList>
            <person name="Haridas S."/>
            <person name="Albert R."/>
            <person name="Binder M."/>
            <person name="Bloem J."/>
            <person name="Labutti K."/>
            <person name="Salamov A."/>
            <person name="Andreopoulos B."/>
            <person name="Baker S."/>
            <person name="Barry K."/>
            <person name="Bills G."/>
            <person name="Bluhm B."/>
            <person name="Cannon C."/>
            <person name="Castanera R."/>
            <person name="Culley D."/>
            <person name="Daum C."/>
            <person name="Ezra D."/>
            <person name="Gonzalez J."/>
            <person name="Henrissat B."/>
            <person name="Kuo A."/>
            <person name="Liang C."/>
            <person name="Lipzen A."/>
            <person name="Lutzoni F."/>
            <person name="Magnuson J."/>
            <person name="Mondo S."/>
            <person name="Nolan M."/>
            <person name="Ohm R."/>
            <person name="Pangilinan J."/>
            <person name="Park H.-J."/>
            <person name="Ramirez L."/>
            <person name="Alfaro M."/>
            <person name="Sun H."/>
            <person name="Tritt A."/>
            <person name="Yoshinaga Y."/>
            <person name="Zwiers L.-H."/>
            <person name="Turgeon B."/>
            <person name="Goodwin S."/>
            <person name="Spatafora J."/>
            <person name="Crous P."/>
            <person name="Grigoriev I."/>
        </authorList>
    </citation>
    <scope>NUCLEOTIDE SEQUENCE</scope>
    <source>
        <strain evidence="2">HMLAC05119</strain>
    </source>
</reference>
<feature type="compositionally biased region" description="Polar residues" evidence="1">
    <location>
        <begin position="29"/>
        <end position="45"/>
    </location>
</feature>
<evidence type="ECO:0000256" key="1">
    <source>
        <dbReference type="SAM" id="MobiDB-lite"/>
    </source>
</evidence>
<feature type="region of interest" description="Disordered" evidence="1">
    <location>
        <begin position="1"/>
        <end position="117"/>
    </location>
</feature>
<dbReference type="Proteomes" id="UP000800096">
    <property type="component" value="Unassembled WGS sequence"/>
</dbReference>
<feature type="compositionally biased region" description="Basic and acidic residues" evidence="1">
    <location>
        <begin position="61"/>
        <end position="73"/>
    </location>
</feature>
<organism evidence="2 3">
    <name type="scientific">Ampelomyces quisqualis</name>
    <name type="common">Powdery mildew agent</name>
    <dbReference type="NCBI Taxonomy" id="50730"/>
    <lineage>
        <taxon>Eukaryota</taxon>
        <taxon>Fungi</taxon>
        <taxon>Dikarya</taxon>
        <taxon>Ascomycota</taxon>
        <taxon>Pezizomycotina</taxon>
        <taxon>Dothideomycetes</taxon>
        <taxon>Pleosporomycetidae</taxon>
        <taxon>Pleosporales</taxon>
        <taxon>Pleosporineae</taxon>
        <taxon>Phaeosphaeriaceae</taxon>
        <taxon>Ampelomyces</taxon>
    </lineage>
</organism>
<dbReference type="AlphaFoldDB" id="A0A6A5R1D9"/>
<dbReference type="EMBL" id="ML979132">
    <property type="protein sequence ID" value="KAF1920784.1"/>
    <property type="molecule type" value="Genomic_DNA"/>
</dbReference>
<proteinExistence type="predicted"/>
<name>A0A6A5R1D9_AMPQU</name>
<protein>
    <submittedName>
        <fullName evidence="2">Uncharacterized protein</fullName>
    </submittedName>
</protein>
<accession>A0A6A5R1D9</accession>
<sequence length="262" mass="30130">MSQPQSFPGQGYGFHDEVDWDDDDAFSMPTHNLPSNAAQSYQVRPQKTGYGSEKGYAGDQRQQHDEGRRQWEKKNRKIRQPRPPSYRDSTADGSPYKNSPYKPRSHGDRFGGPNQDLDFMSRRLQDEKHKEPFFPETVESVPTRALTTPDSVYDLRKYDAYVTDLHNDLPKHLAYRNGNGKVAPHMYGSEQGKDLGLCFVTFCTSGWCELGVSCAWRHHPLTKAEREWIHQGRERGKVFLRNLSRYWGTPEIPVPGASMHDK</sequence>
<gene>
    <name evidence="2" type="ORF">BDU57DRAFT_438041</name>
</gene>